<evidence type="ECO:0000313" key="2">
    <source>
        <dbReference type="WBParaSite" id="ES5_v2.g8173.t1"/>
    </source>
</evidence>
<protein>
    <submittedName>
        <fullName evidence="2">RING-type domain-containing protein</fullName>
    </submittedName>
</protein>
<accession>A0AC34GTS9</accession>
<dbReference type="Proteomes" id="UP000887579">
    <property type="component" value="Unplaced"/>
</dbReference>
<sequence length="120" mass="13677">MTIQSPNNKCYPNVKKLNNEKQIGISVEALECKICFDLFEKIPGLLKCGHSFCYKCIQLIRDQAISKNIHSVQCPLCTKTVYLTGPIIPNYAFDEVLQYASLCSKKNKNVIVQSNEMCYY</sequence>
<evidence type="ECO:0000313" key="1">
    <source>
        <dbReference type="Proteomes" id="UP000887579"/>
    </source>
</evidence>
<reference evidence="2" key="1">
    <citation type="submission" date="2022-11" db="UniProtKB">
        <authorList>
            <consortium name="WormBaseParasite"/>
        </authorList>
    </citation>
    <scope>IDENTIFICATION</scope>
</reference>
<dbReference type="WBParaSite" id="ES5_v2.g8173.t1">
    <property type="protein sequence ID" value="ES5_v2.g8173.t1"/>
    <property type="gene ID" value="ES5_v2.g8173"/>
</dbReference>
<proteinExistence type="predicted"/>
<name>A0AC34GTS9_9BILA</name>
<organism evidence="1 2">
    <name type="scientific">Panagrolaimus sp. ES5</name>
    <dbReference type="NCBI Taxonomy" id="591445"/>
    <lineage>
        <taxon>Eukaryota</taxon>
        <taxon>Metazoa</taxon>
        <taxon>Ecdysozoa</taxon>
        <taxon>Nematoda</taxon>
        <taxon>Chromadorea</taxon>
        <taxon>Rhabditida</taxon>
        <taxon>Tylenchina</taxon>
        <taxon>Panagrolaimomorpha</taxon>
        <taxon>Panagrolaimoidea</taxon>
        <taxon>Panagrolaimidae</taxon>
        <taxon>Panagrolaimus</taxon>
    </lineage>
</organism>